<dbReference type="SUPFAM" id="SSF51695">
    <property type="entry name" value="PLC-like phosphodiesterases"/>
    <property type="match status" value="1"/>
</dbReference>
<keyword evidence="1" id="KW-0732">Signal</keyword>
<sequence>MSSMKKRSLMAMLFAIVTLAACGGGEGTPPPGSENLGPDTIADSVTLDQIQVIGSHNSYHLEAVKRESNFRKAIVGDTADALEYTYASVGQQLGQFNVRQLEFDVWFDPEGGLYAKPLIRTLTLGGSLGQEMRAPGNKVLHIQDIDYHSNCVTFRECLQEVKTWSDRHPEHIPITFLIEFKDTPLTWTAAQKQEVREQQAEITEGKPASERKKIVASVKEALLADPVPWTSSRMDTVDADIASVFPAQEIITPDLVRGDAATLESAVLGKGWPTVGESRGKVMFLMDNSGAYRTEYLKGHDGLERRILFTNSTPGQPDAAFVEQNDPTGANAARIQDLVRQHYLVRTRADQDTLQARRNDTRLRDAALASGAQFVSTDYPAPGIAARFKSDYAVTLPGGVSVRCNPVNAPAECAAGQ</sequence>
<accession>A0ABT9PE19</accession>
<proteinExistence type="predicted"/>
<name>A0ABT9PE19_9ACTN</name>
<keyword evidence="3" id="KW-1185">Reference proteome</keyword>
<organism evidence="2 3">
    <name type="scientific">Kineosporia succinea</name>
    <dbReference type="NCBI Taxonomy" id="84632"/>
    <lineage>
        <taxon>Bacteria</taxon>
        <taxon>Bacillati</taxon>
        <taxon>Actinomycetota</taxon>
        <taxon>Actinomycetes</taxon>
        <taxon>Kineosporiales</taxon>
        <taxon>Kineosporiaceae</taxon>
        <taxon>Kineosporia</taxon>
    </lineage>
</organism>
<evidence type="ECO:0000313" key="2">
    <source>
        <dbReference type="EMBL" id="MDP9830946.1"/>
    </source>
</evidence>
<dbReference type="EMBL" id="JAUSQZ010000001">
    <property type="protein sequence ID" value="MDP9830946.1"/>
    <property type="molecule type" value="Genomic_DNA"/>
</dbReference>
<gene>
    <name evidence="2" type="ORF">J2S57_006695</name>
</gene>
<comment type="caution">
    <text evidence="2">The sequence shown here is derived from an EMBL/GenBank/DDBJ whole genome shotgun (WGS) entry which is preliminary data.</text>
</comment>
<dbReference type="InterPro" id="IPR017946">
    <property type="entry name" value="PLC-like_Pdiesterase_TIM-brl"/>
</dbReference>
<dbReference type="Gene3D" id="3.20.20.190">
    <property type="entry name" value="Phosphatidylinositol (PI) phosphodiesterase"/>
    <property type="match status" value="1"/>
</dbReference>
<dbReference type="Pfam" id="PF16670">
    <property type="entry name" value="PI-PLC-C1"/>
    <property type="match status" value="2"/>
</dbReference>
<feature type="chain" id="PRO_5047021388" description="Calcium-dependent phosphoinositide phospholipase C" evidence="1">
    <location>
        <begin position="21"/>
        <end position="417"/>
    </location>
</feature>
<protein>
    <recommendedName>
        <fullName evidence="4">Calcium-dependent phosphoinositide phospholipase C</fullName>
    </recommendedName>
</protein>
<dbReference type="CDD" id="cd08589">
    <property type="entry name" value="PI-PLCc_SaPLC1_like"/>
    <property type="match status" value="1"/>
</dbReference>
<feature type="signal peptide" evidence="1">
    <location>
        <begin position="1"/>
        <end position="20"/>
    </location>
</feature>
<dbReference type="Proteomes" id="UP001235712">
    <property type="component" value="Unassembled WGS sequence"/>
</dbReference>
<dbReference type="PROSITE" id="PS51257">
    <property type="entry name" value="PROKAR_LIPOPROTEIN"/>
    <property type="match status" value="1"/>
</dbReference>
<evidence type="ECO:0000256" key="1">
    <source>
        <dbReference type="SAM" id="SignalP"/>
    </source>
</evidence>
<reference evidence="2 3" key="1">
    <citation type="submission" date="2023-07" db="EMBL/GenBank/DDBJ databases">
        <title>Sequencing the genomes of 1000 actinobacteria strains.</title>
        <authorList>
            <person name="Klenk H.-P."/>
        </authorList>
    </citation>
    <scope>NUCLEOTIDE SEQUENCE [LARGE SCALE GENOMIC DNA]</scope>
    <source>
        <strain evidence="2 3">DSM 44388</strain>
    </source>
</reference>
<evidence type="ECO:0000313" key="3">
    <source>
        <dbReference type="Proteomes" id="UP001235712"/>
    </source>
</evidence>
<dbReference type="RefSeq" id="WP_307250240.1">
    <property type="nucleotide sequence ID" value="NZ_JAUSQZ010000001.1"/>
</dbReference>
<evidence type="ECO:0008006" key="4">
    <source>
        <dbReference type="Google" id="ProtNLM"/>
    </source>
</evidence>
<dbReference type="InterPro" id="IPR032075">
    <property type="entry name" value="PI-PLC-C1"/>
</dbReference>